<reference evidence="2" key="1">
    <citation type="journal article" date="2019" name="Int. J. Syst. Evol. Microbiol.">
        <title>The Global Catalogue of Microorganisms (GCM) 10K type strain sequencing project: providing services to taxonomists for standard genome sequencing and annotation.</title>
        <authorList>
            <consortium name="The Broad Institute Genomics Platform"/>
            <consortium name="The Broad Institute Genome Sequencing Center for Infectious Disease"/>
            <person name="Wu L."/>
            <person name="Ma J."/>
        </authorList>
    </citation>
    <scope>NUCLEOTIDE SEQUENCE [LARGE SCALE GENOMIC DNA]</scope>
    <source>
        <strain evidence="2">CGMCC 1.15439</strain>
    </source>
</reference>
<protein>
    <submittedName>
        <fullName evidence="1">Uncharacterized protein</fullName>
    </submittedName>
</protein>
<dbReference type="RefSeq" id="WP_188792236.1">
    <property type="nucleotide sequence ID" value="NZ_BMJA01000001.1"/>
</dbReference>
<comment type="caution">
    <text evidence="1">The sequence shown here is derived from an EMBL/GenBank/DDBJ whole genome shotgun (WGS) entry which is preliminary data.</text>
</comment>
<dbReference type="Proteomes" id="UP000620046">
    <property type="component" value="Unassembled WGS sequence"/>
</dbReference>
<accession>A0ABQ1FIL5</accession>
<dbReference type="EMBL" id="BMJA01000001">
    <property type="protein sequence ID" value="GGA16423.1"/>
    <property type="molecule type" value="Genomic_DNA"/>
</dbReference>
<sequence>MKKPAYGPSLYYATDKNIFDALNEHKVDLPTIIELFEHRNIVVSKKTDRVDLARYFSRLTHDYHDNQSIAARLGVASRRERITSMAVNGIAGIDDITKAIEQMKAEMESVGDVVTVTRAGENLSVNIHYTKVDYKRNEFNQLQVRDGTVDFVRSGDRYIVRNTQNDYVNAIRDMVLERVEKNTGQGVSKDEISLFDVPFHKQRTKFFLELMNSLPDYSRRDVTDVYTFKPKPDPDDEAEDDIDTHVERVALRGNGVTRSEILNGLLDDRQYYICRVGWATAELKGIGNVYDIEAMFAEPKDCTGFSFLLRGVYPMEDGKVSSRKRTPLRAEVERISSVVEDKARELMEGFRKEISKQTEGDET</sequence>
<proteinExistence type="predicted"/>
<organism evidence="1 2">
    <name type="scientific">Dyella nitratireducens</name>
    <dbReference type="NCBI Taxonomy" id="1849580"/>
    <lineage>
        <taxon>Bacteria</taxon>
        <taxon>Pseudomonadati</taxon>
        <taxon>Pseudomonadota</taxon>
        <taxon>Gammaproteobacteria</taxon>
        <taxon>Lysobacterales</taxon>
        <taxon>Rhodanobacteraceae</taxon>
        <taxon>Dyella</taxon>
    </lineage>
</organism>
<evidence type="ECO:0000313" key="1">
    <source>
        <dbReference type="EMBL" id="GGA16423.1"/>
    </source>
</evidence>
<gene>
    <name evidence="1" type="ORF">GCM10010981_00060</name>
</gene>
<evidence type="ECO:0000313" key="2">
    <source>
        <dbReference type="Proteomes" id="UP000620046"/>
    </source>
</evidence>
<keyword evidence="2" id="KW-1185">Reference proteome</keyword>
<name>A0ABQ1FIL5_9GAMM</name>